<reference evidence="2 4" key="1">
    <citation type="submission" date="2018-06" db="EMBL/GenBank/DDBJ databases">
        <authorList>
            <consortium name="Pathogen Informatics"/>
            <person name="Doyle S."/>
        </authorList>
    </citation>
    <scope>NUCLEOTIDE SEQUENCE [LARGE SCALE GENOMIC DNA]</scope>
    <source>
        <strain evidence="2 4">NCTC10597</strain>
    </source>
</reference>
<evidence type="ECO:0000313" key="5">
    <source>
        <dbReference type="Proteomes" id="UP000294641"/>
    </source>
</evidence>
<dbReference type="SUPFAM" id="SSF89360">
    <property type="entry name" value="HesB-like domain"/>
    <property type="match status" value="1"/>
</dbReference>
<dbReference type="InterPro" id="IPR035903">
    <property type="entry name" value="HesB-like_dom_sf"/>
</dbReference>
<name>A0A2U3AEQ3_9BACL</name>
<dbReference type="PIRSF" id="PIRSF034852">
    <property type="entry name" value="UCP034852"/>
    <property type="match status" value="1"/>
</dbReference>
<evidence type="ECO:0000256" key="1">
    <source>
        <dbReference type="ARBA" id="ARBA00006718"/>
    </source>
</evidence>
<evidence type="ECO:0000313" key="4">
    <source>
        <dbReference type="Proteomes" id="UP000254330"/>
    </source>
</evidence>
<protein>
    <submittedName>
        <fullName evidence="2">Iron-sulphur cluster biosynthesis</fullName>
    </submittedName>
    <submittedName>
        <fullName evidence="3">Uncharacterized protein YneR</fullName>
    </submittedName>
</protein>
<dbReference type="InterPro" id="IPR008326">
    <property type="entry name" value="PdhI-like"/>
</dbReference>
<comment type="similarity">
    <text evidence="1">Belongs to the HesB/IscA family.</text>
</comment>
<accession>A0A2U3AEQ3</accession>
<dbReference type="AlphaFoldDB" id="A0A2U3AEQ3"/>
<gene>
    <name evidence="3" type="ORF">DFR61_10716</name>
    <name evidence="2" type="ORF">NCTC10597_01429</name>
</gene>
<dbReference type="Proteomes" id="UP000254330">
    <property type="component" value="Unassembled WGS sequence"/>
</dbReference>
<dbReference type="RefSeq" id="WP_109349137.1">
    <property type="nucleotide sequence ID" value="NZ_BJUE01000042.1"/>
</dbReference>
<dbReference type="Proteomes" id="UP000294641">
    <property type="component" value="Unassembled WGS sequence"/>
</dbReference>
<proteinExistence type="inferred from homology"/>
<organism evidence="2 4">
    <name type="scientific">Kurthia zopfii</name>
    <dbReference type="NCBI Taxonomy" id="1650"/>
    <lineage>
        <taxon>Bacteria</taxon>
        <taxon>Bacillati</taxon>
        <taxon>Bacillota</taxon>
        <taxon>Bacilli</taxon>
        <taxon>Bacillales</taxon>
        <taxon>Caryophanaceae</taxon>
        <taxon>Kurthia</taxon>
    </lineage>
</organism>
<dbReference type="EMBL" id="SNZG01000007">
    <property type="protein sequence ID" value="TDR40901.1"/>
    <property type="molecule type" value="Genomic_DNA"/>
</dbReference>
<sequence length="96" mass="11164">MKMIITDQAIQWFKDEMDLEEGAFIRFFARYGGSNPFHEGYSIGMNTDAPIQATITEDIGGFHFYIENDDEWFFAGHDFKVDVNTDLDELSFTYLD</sequence>
<evidence type="ECO:0000313" key="3">
    <source>
        <dbReference type="EMBL" id="TDR40901.1"/>
    </source>
</evidence>
<dbReference type="EMBL" id="UGNP01000001">
    <property type="protein sequence ID" value="STX09733.1"/>
    <property type="molecule type" value="Genomic_DNA"/>
</dbReference>
<evidence type="ECO:0000313" key="2">
    <source>
        <dbReference type="EMBL" id="STX09733.1"/>
    </source>
</evidence>
<keyword evidence="5" id="KW-1185">Reference proteome</keyword>
<comment type="caution">
    <text evidence="2">The sequence shown here is derived from an EMBL/GenBank/DDBJ whole genome shotgun (WGS) entry which is preliminary data.</text>
</comment>
<reference evidence="3 5" key="2">
    <citation type="submission" date="2019-03" db="EMBL/GenBank/DDBJ databases">
        <title>Genomic Encyclopedia of Type Strains, Phase IV (KMG-IV): sequencing the most valuable type-strain genomes for metagenomic binning, comparative biology and taxonomic classification.</title>
        <authorList>
            <person name="Goeker M."/>
        </authorList>
    </citation>
    <scope>NUCLEOTIDE SEQUENCE [LARGE SCALE GENOMIC DNA]</scope>
    <source>
        <strain evidence="3 5">DSM 20580</strain>
    </source>
</reference>
<dbReference type="OrthoDB" id="1645729at2"/>